<dbReference type="EMBL" id="AKVJ01000066">
    <property type="protein sequence ID" value="EIW16375.1"/>
    <property type="molecule type" value="Genomic_DNA"/>
</dbReference>
<evidence type="ECO:0000313" key="4">
    <source>
        <dbReference type="Proteomes" id="UP000004324"/>
    </source>
</evidence>
<dbReference type="Pfam" id="PF05532">
    <property type="entry name" value="CsbD"/>
    <property type="match status" value="1"/>
</dbReference>
<dbReference type="AlphaFoldDB" id="I8RFE7"/>
<keyword evidence="4" id="KW-1185">Reference proteome</keyword>
<dbReference type="PIRSF" id="PIRSF039008">
    <property type="entry name" value="YjbJ"/>
    <property type="match status" value="1"/>
</dbReference>
<dbReference type="RefSeq" id="WP_007937382.1">
    <property type="nucleotide sequence ID" value="NZ_AKVJ01000066.1"/>
</dbReference>
<organism evidence="3 4">
    <name type="scientific">Pelosinus fermentans B4</name>
    <dbReference type="NCBI Taxonomy" id="1149862"/>
    <lineage>
        <taxon>Bacteria</taxon>
        <taxon>Bacillati</taxon>
        <taxon>Bacillota</taxon>
        <taxon>Negativicutes</taxon>
        <taxon>Selenomonadales</taxon>
        <taxon>Sporomusaceae</taxon>
        <taxon>Pelosinus</taxon>
    </lineage>
</organism>
<comment type="caution">
    <text evidence="3">The sequence shown here is derived from an EMBL/GenBank/DDBJ whole genome shotgun (WGS) entry which is preliminary data.</text>
</comment>
<dbReference type="Gene3D" id="1.10.1470.10">
    <property type="entry name" value="YjbJ"/>
    <property type="match status" value="1"/>
</dbReference>
<evidence type="ECO:0000259" key="2">
    <source>
        <dbReference type="Pfam" id="PF05532"/>
    </source>
</evidence>
<dbReference type="PANTHER" id="PTHR34977:SF1">
    <property type="entry name" value="UPF0337 PROTEIN YJBJ"/>
    <property type="match status" value="1"/>
</dbReference>
<dbReference type="PATRIC" id="fig|1149862.3.peg.3890"/>
<dbReference type="InterPro" id="IPR036629">
    <property type="entry name" value="YjbJ_sf"/>
</dbReference>
<dbReference type="PANTHER" id="PTHR34977">
    <property type="entry name" value="UPF0337 PROTEIN YJBJ"/>
    <property type="match status" value="1"/>
</dbReference>
<dbReference type="InterPro" id="IPR026042">
    <property type="entry name" value="YjbJ"/>
</dbReference>
<dbReference type="OrthoDB" id="9796058at2"/>
<dbReference type="Proteomes" id="UP000004324">
    <property type="component" value="Unassembled WGS sequence"/>
</dbReference>
<sequence length="66" mass="7797">MNQDILKGKWKELKGGLKEQWGKLTDDDITQLEGKTEKLVGILQERYGYTKDKAEDEYKKFVSRFK</sequence>
<dbReference type="InterPro" id="IPR050423">
    <property type="entry name" value="UPF0337_stress_rsp"/>
</dbReference>
<dbReference type="InterPro" id="IPR008462">
    <property type="entry name" value="CsbD"/>
</dbReference>
<proteinExistence type="inferred from homology"/>
<evidence type="ECO:0000313" key="3">
    <source>
        <dbReference type="EMBL" id="EIW16375.1"/>
    </source>
</evidence>
<reference evidence="3 4" key="1">
    <citation type="journal article" date="2012" name="J. Bacteriol.">
        <title>Draft Genome Sequences for Two Metal-Reducing Pelosinus fermentans Strains Isolated from a Cr(VI)-Contaminated Site and for Type Strain R7.</title>
        <authorList>
            <person name="Brown S.D."/>
            <person name="Podar M."/>
            <person name="Klingeman D.M."/>
            <person name="Johnson C.M."/>
            <person name="Yang Z.K."/>
            <person name="Utturkar S.M."/>
            <person name="Land M.L."/>
            <person name="Mosher J.J."/>
            <person name="Hurt R.A.Jr."/>
            <person name="Phelps T.J."/>
            <person name="Palumbo A.V."/>
            <person name="Arkin A.P."/>
            <person name="Hazen T.C."/>
            <person name="Elias D.A."/>
        </authorList>
    </citation>
    <scope>NUCLEOTIDE SEQUENCE [LARGE SCALE GENOMIC DNA]</scope>
    <source>
        <strain evidence="3 4">B4</strain>
    </source>
</reference>
<accession>I8RFE7</accession>
<protein>
    <submittedName>
        <fullName evidence="3">CsbD family protein</fullName>
    </submittedName>
</protein>
<feature type="domain" description="CsbD-like" evidence="2">
    <location>
        <begin position="4"/>
        <end position="56"/>
    </location>
</feature>
<name>I8RFE7_9FIRM</name>
<comment type="similarity">
    <text evidence="1">Belongs to the UPF0337 (CsbD) family.</text>
</comment>
<evidence type="ECO:0000256" key="1">
    <source>
        <dbReference type="ARBA" id="ARBA00009129"/>
    </source>
</evidence>
<dbReference type="SUPFAM" id="SSF69047">
    <property type="entry name" value="Hypothetical protein YjbJ"/>
    <property type="match status" value="1"/>
</dbReference>
<gene>
    <name evidence="3" type="ORF">FB4_0886</name>
</gene>